<organism evidence="2 3">
    <name type="scientific">Xylaria bambusicola</name>
    <dbReference type="NCBI Taxonomy" id="326684"/>
    <lineage>
        <taxon>Eukaryota</taxon>
        <taxon>Fungi</taxon>
        <taxon>Dikarya</taxon>
        <taxon>Ascomycota</taxon>
        <taxon>Pezizomycotina</taxon>
        <taxon>Sordariomycetes</taxon>
        <taxon>Xylariomycetidae</taxon>
        <taxon>Xylariales</taxon>
        <taxon>Xylariaceae</taxon>
        <taxon>Xylaria</taxon>
    </lineage>
</organism>
<proteinExistence type="predicted"/>
<reference evidence="2 3" key="1">
    <citation type="submission" date="2023-10" db="EMBL/GenBank/DDBJ databases">
        <title>Draft genome sequence of Xylaria bambusicola isolate GMP-LS, the root and basal stem rot pathogen of sugarcane in Indonesia.</title>
        <authorList>
            <person name="Selvaraj P."/>
            <person name="Muralishankar V."/>
            <person name="Muruganantham S."/>
            <person name="Sp S."/>
            <person name="Haryani S."/>
            <person name="Lau K.J.X."/>
            <person name="Naqvi N.I."/>
        </authorList>
    </citation>
    <scope>NUCLEOTIDE SEQUENCE [LARGE SCALE GENOMIC DNA]</scope>
    <source>
        <strain evidence="2">GMP-LS</strain>
    </source>
</reference>
<comment type="caution">
    <text evidence="2">The sequence shown here is derived from an EMBL/GenBank/DDBJ whole genome shotgun (WGS) entry which is preliminary data.</text>
</comment>
<name>A0AAN7UPH6_9PEZI</name>
<evidence type="ECO:0000313" key="2">
    <source>
        <dbReference type="EMBL" id="KAK5633553.1"/>
    </source>
</evidence>
<sequence length="166" mass="18781">MTSSDYPYHHHHQENTSCSSRSPDPSETSSSQTSISQFEYASMIRPASQSDMEAIIEVETTSFPQVYTDVGHLADCRRRELEGGYPYYRILTTNPELGDETAIYGLIIFESYLRSYREYHDTGTGKGIVLPANRPPDRKPAYSILMAAIRADPALLDEEFLCESIR</sequence>
<dbReference type="EMBL" id="JAWHQM010000033">
    <property type="protein sequence ID" value="KAK5633553.1"/>
    <property type="molecule type" value="Genomic_DNA"/>
</dbReference>
<accession>A0AAN7UPH6</accession>
<gene>
    <name evidence="2" type="ORF">RRF57_009267</name>
</gene>
<evidence type="ECO:0000256" key="1">
    <source>
        <dbReference type="SAM" id="MobiDB-lite"/>
    </source>
</evidence>
<keyword evidence="3" id="KW-1185">Reference proteome</keyword>
<feature type="compositionally biased region" description="Low complexity" evidence="1">
    <location>
        <begin position="16"/>
        <end position="34"/>
    </location>
</feature>
<dbReference type="AlphaFoldDB" id="A0AAN7UPH6"/>
<protein>
    <submittedName>
        <fullName evidence="2">Uncharacterized protein</fullName>
    </submittedName>
</protein>
<evidence type="ECO:0000313" key="3">
    <source>
        <dbReference type="Proteomes" id="UP001305414"/>
    </source>
</evidence>
<dbReference type="Proteomes" id="UP001305414">
    <property type="component" value="Unassembled WGS sequence"/>
</dbReference>
<feature type="region of interest" description="Disordered" evidence="1">
    <location>
        <begin position="1"/>
        <end position="34"/>
    </location>
</feature>